<dbReference type="Proteomes" id="UP000478052">
    <property type="component" value="Unassembled WGS sequence"/>
</dbReference>
<name>A0A6G0VNA8_APHCR</name>
<sequence length="84" mass="9754">SIIAPYEGLIYSKTLDQPKYKMLSYILSDIEGIQLFTFYENEQVIEPEKALPNSVYILDDILTERRGVCRSIFARGRYNLIDVC</sequence>
<evidence type="ECO:0000313" key="2">
    <source>
        <dbReference type="Proteomes" id="UP000478052"/>
    </source>
</evidence>
<gene>
    <name evidence="1" type="ORF">FWK35_00031666</name>
</gene>
<keyword evidence="2" id="KW-1185">Reference proteome</keyword>
<feature type="non-terminal residue" evidence="1">
    <location>
        <position position="1"/>
    </location>
</feature>
<dbReference type="AlphaFoldDB" id="A0A6G0VNA8"/>
<organism evidence="1 2">
    <name type="scientific">Aphis craccivora</name>
    <name type="common">Cowpea aphid</name>
    <dbReference type="NCBI Taxonomy" id="307492"/>
    <lineage>
        <taxon>Eukaryota</taxon>
        <taxon>Metazoa</taxon>
        <taxon>Ecdysozoa</taxon>
        <taxon>Arthropoda</taxon>
        <taxon>Hexapoda</taxon>
        <taxon>Insecta</taxon>
        <taxon>Pterygota</taxon>
        <taxon>Neoptera</taxon>
        <taxon>Paraneoptera</taxon>
        <taxon>Hemiptera</taxon>
        <taxon>Sternorrhyncha</taxon>
        <taxon>Aphidomorpha</taxon>
        <taxon>Aphidoidea</taxon>
        <taxon>Aphididae</taxon>
        <taxon>Aphidini</taxon>
        <taxon>Aphis</taxon>
        <taxon>Aphis</taxon>
    </lineage>
</organism>
<accession>A0A6G0VNA8</accession>
<reference evidence="1 2" key="1">
    <citation type="submission" date="2019-08" db="EMBL/GenBank/DDBJ databases">
        <title>Whole genome of Aphis craccivora.</title>
        <authorList>
            <person name="Voronova N.V."/>
            <person name="Shulinski R.S."/>
            <person name="Bandarenka Y.V."/>
            <person name="Zhorov D.G."/>
            <person name="Warner D."/>
        </authorList>
    </citation>
    <scope>NUCLEOTIDE SEQUENCE [LARGE SCALE GENOMIC DNA]</scope>
    <source>
        <strain evidence="1">180601</strain>
        <tissue evidence="1">Whole Body</tissue>
    </source>
</reference>
<dbReference type="EMBL" id="VUJU01013974">
    <property type="protein sequence ID" value="KAF0703252.1"/>
    <property type="molecule type" value="Genomic_DNA"/>
</dbReference>
<proteinExistence type="predicted"/>
<evidence type="ECO:0000313" key="1">
    <source>
        <dbReference type="EMBL" id="KAF0703252.1"/>
    </source>
</evidence>
<comment type="caution">
    <text evidence="1">The sequence shown here is derived from an EMBL/GenBank/DDBJ whole genome shotgun (WGS) entry which is preliminary data.</text>
</comment>
<protein>
    <submittedName>
        <fullName evidence="1">Uncharacterized protein</fullName>
    </submittedName>
</protein>